<comment type="caution">
    <text evidence="1">The sequence shown here is derived from an EMBL/GenBank/DDBJ whole genome shotgun (WGS) entry which is preliminary data.</text>
</comment>
<accession>A0A916SHH9</accession>
<gene>
    <name evidence="1" type="ORF">GCM10010979_12610</name>
</gene>
<name>A0A916SHH9_9MICO</name>
<dbReference type="EMBL" id="BMGB01000001">
    <property type="protein sequence ID" value="GGA99615.1"/>
    <property type="molecule type" value="Genomic_DNA"/>
</dbReference>
<dbReference type="AlphaFoldDB" id="A0A916SHH9"/>
<reference evidence="1" key="1">
    <citation type="journal article" date="2014" name="Int. J. Syst. Evol. Microbiol.">
        <title>Complete genome sequence of Corynebacterium casei LMG S-19264T (=DSM 44701T), isolated from a smear-ripened cheese.</title>
        <authorList>
            <consortium name="US DOE Joint Genome Institute (JGI-PGF)"/>
            <person name="Walter F."/>
            <person name="Albersmeier A."/>
            <person name="Kalinowski J."/>
            <person name="Ruckert C."/>
        </authorList>
    </citation>
    <scope>NUCLEOTIDE SEQUENCE</scope>
    <source>
        <strain evidence="1">CGMCC 1.12813</strain>
    </source>
</reference>
<evidence type="ECO:0000313" key="1">
    <source>
        <dbReference type="EMBL" id="GGA99615.1"/>
    </source>
</evidence>
<proteinExistence type="predicted"/>
<sequence>MIVAMTPATMIATKGSTMVVMTRVPSDESNHSKKSFHHCMGGTIRGQSRIAARLSRVGETLIRARAAPAV</sequence>
<evidence type="ECO:0000313" key="2">
    <source>
        <dbReference type="Proteomes" id="UP000606922"/>
    </source>
</evidence>
<dbReference type="Proteomes" id="UP000606922">
    <property type="component" value="Unassembled WGS sequence"/>
</dbReference>
<keyword evidence="2" id="KW-1185">Reference proteome</keyword>
<protein>
    <submittedName>
        <fullName evidence="1">Uncharacterized protein</fullName>
    </submittedName>
</protein>
<organism evidence="1 2">
    <name type="scientific">Conyzicola nivalis</name>
    <dbReference type="NCBI Taxonomy" id="1477021"/>
    <lineage>
        <taxon>Bacteria</taxon>
        <taxon>Bacillati</taxon>
        <taxon>Actinomycetota</taxon>
        <taxon>Actinomycetes</taxon>
        <taxon>Micrococcales</taxon>
        <taxon>Microbacteriaceae</taxon>
        <taxon>Conyzicola</taxon>
    </lineage>
</organism>
<reference evidence="1" key="2">
    <citation type="submission" date="2020-09" db="EMBL/GenBank/DDBJ databases">
        <authorList>
            <person name="Sun Q."/>
            <person name="Zhou Y."/>
        </authorList>
    </citation>
    <scope>NUCLEOTIDE SEQUENCE</scope>
    <source>
        <strain evidence="1">CGMCC 1.12813</strain>
    </source>
</reference>